<dbReference type="InterPro" id="IPR036047">
    <property type="entry name" value="F-box-like_dom_sf"/>
</dbReference>
<dbReference type="PANTHER" id="PTHR31639">
    <property type="entry name" value="F-BOX PROTEIN-LIKE"/>
    <property type="match status" value="1"/>
</dbReference>
<dbReference type="InterPro" id="IPR053781">
    <property type="entry name" value="F-box_AtFBL13-like"/>
</dbReference>
<dbReference type="Pfam" id="PF23622">
    <property type="entry name" value="LRR_At1g61320_AtMIF1"/>
    <property type="match status" value="1"/>
</dbReference>
<protein>
    <submittedName>
        <fullName evidence="2">F-box/LRR-repeat protein</fullName>
    </submittedName>
</protein>
<accession>A0AAD7L5J1</accession>
<dbReference type="PROSITE" id="PS50181">
    <property type="entry name" value="FBOX"/>
    <property type="match status" value="1"/>
</dbReference>
<comment type="caution">
    <text evidence="2">The sequence shown here is derived from an EMBL/GenBank/DDBJ whole genome shotgun (WGS) entry which is preliminary data.</text>
</comment>
<sequence>MEATYNKDRISEMPEEIVDQILSLLPARDAVRMSVLSKTWQQVSKKLLPPVVSFIFGKDFFKENSTYKLFEWNMRHTIPKKEHDRLLKLVDESLSKALVQNKNKVIVQKFQLSLPFPVTMVRKVASHVNRWLSTLVTRNTVDLLQIHFDECYHDFVEKLVLDVGRLMLRGVIMRKGLLGDDSRKLFCLRELSLDFIYIQDAKVLNDMLSRCPLLESIILRGIFNGDKDFGILQLCNFPKLKNVDINNVSGFSRIHIQVPNLELLKFSYLDWMELPIFCSVHLVKHLWIDYDIIATYPFIDKLISQIPVIESLFLENLKVDPRLRALEISSQHLKRLAMHFVTIEGQEGVINIHAPYLYGYSFKGIQVPTLHYTNFSCLQEVDLVLRPRNLDTLWFINLRKKLAVFDGLEADVTVTIDPFSWVRL</sequence>
<evidence type="ECO:0000259" key="1">
    <source>
        <dbReference type="PROSITE" id="PS50181"/>
    </source>
</evidence>
<dbReference type="SUPFAM" id="SSF81383">
    <property type="entry name" value="F-box domain"/>
    <property type="match status" value="1"/>
</dbReference>
<dbReference type="InterPro" id="IPR001810">
    <property type="entry name" value="F-box_dom"/>
</dbReference>
<dbReference type="SMART" id="SM00256">
    <property type="entry name" value="FBOX"/>
    <property type="match status" value="1"/>
</dbReference>
<dbReference type="CDD" id="cd22160">
    <property type="entry name" value="F-box_AtFBL13-like"/>
    <property type="match status" value="1"/>
</dbReference>
<name>A0AAD7L5J1_QUISA</name>
<dbReference type="EMBL" id="JARAOO010000011">
    <property type="protein sequence ID" value="KAJ7951677.1"/>
    <property type="molecule type" value="Genomic_DNA"/>
</dbReference>
<evidence type="ECO:0000313" key="2">
    <source>
        <dbReference type="EMBL" id="KAJ7951677.1"/>
    </source>
</evidence>
<dbReference type="PANTHER" id="PTHR31639:SF42">
    <property type="entry name" value="OS02G0160200 PROTEIN"/>
    <property type="match status" value="1"/>
</dbReference>
<organism evidence="2 3">
    <name type="scientific">Quillaja saponaria</name>
    <name type="common">Soap bark tree</name>
    <dbReference type="NCBI Taxonomy" id="32244"/>
    <lineage>
        <taxon>Eukaryota</taxon>
        <taxon>Viridiplantae</taxon>
        <taxon>Streptophyta</taxon>
        <taxon>Embryophyta</taxon>
        <taxon>Tracheophyta</taxon>
        <taxon>Spermatophyta</taxon>
        <taxon>Magnoliopsida</taxon>
        <taxon>eudicotyledons</taxon>
        <taxon>Gunneridae</taxon>
        <taxon>Pentapetalae</taxon>
        <taxon>rosids</taxon>
        <taxon>fabids</taxon>
        <taxon>Fabales</taxon>
        <taxon>Quillajaceae</taxon>
        <taxon>Quillaja</taxon>
    </lineage>
</organism>
<dbReference type="KEGG" id="qsa:O6P43_027686"/>
<dbReference type="Proteomes" id="UP001163823">
    <property type="component" value="Chromosome 11"/>
</dbReference>
<evidence type="ECO:0000313" key="3">
    <source>
        <dbReference type="Proteomes" id="UP001163823"/>
    </source>
</evidence>
<gene>
    <name evidence="2" type="ORF">O6P43_027686</name>
</gene>
<dbReference type="Gene3D" id="1.20.1280.50">
    <property type="match status" value="1"/>
</dbReference>
<proteinExistence type="predicted"/>
<dbReference type="AlphaFoldDB" id="A0AAD7L5J1"/>
<feature type="domain" description="F-box" evidence="1">
    <location>
        <begin position="7"/>
        <end position="64"/>
    </location>
</feature>
<dbReference type="InterPro" id="IPR055357">
    <property type="entry name" value="LRR_At1g61320_AtMIF1"/>
</dbReference>
<dbReference type="SUPFAM" id="SSF52058">
    <property type="entry name" value="L domain-like"/>
    <property type="match status" value="1"/>
</dbReference>
<dbReference type="Gene3D" id="3.80.10.10">
    <property type="entry name" value="Ribonuclease Inhibitor"/>
    <property type="match status" value="1"/>
</dbReference>
<keyword evidence="3" id="KW-1185">Reference proteome</keyword>
<dbReference type="InterPro" id="IPR032675">
    <property type="entry name" value="LRR_dom_sf"/>
</dbReference>
<reference evidence="2" key="1">
    <citation type="journal article" date="2023" name="Science">
        <title>Elucidation of the pathway for biosynthesis of saponin adjuvants from the soapbark tree.</title>
        <authorList>
            <person name="Reed J."/>
            <person name="Orme A."/>
            <person name="El-Demerdash A."/>
            <person name="Owen C."/>
            <person name="Martin L.B.B."/>
            <person name="Misra R.C."/>
            <person name="Kikuchi S."/>
            <person name="Rejzek M."/>
            <person name="Martin A.C."/>
            <person name="Harkess A."/>
            <person name="Leebens-Mack J."/>
            <person name="Louveau T."/>
            <person name="Stephenson M.J."/>
            <person name="Osbourn A."/>
        </authorList>
    </citation>
    <scope>NUCLEOTIDE SEQUENCE</scope>
    <source>
        <strain evidence="2">S10</strain>
    </source>
</reference>
<dbReference type="Pfam" id="PF00646">
    <property type="entry name" value="F-box"/>
    <property type="match status" value="1"/>
</dbReference>